<protein>
    <recommendedName>
        <fullName evidence="2">Piezo TM1-24 domain-containing protein</fullName>
    </recommendedName>
</protein>
<feature type="non-terminal residue" evidence="3">
    <location>
        <position position="84"/>
    </location>
</feature>
<dbReference type="PANTHER" id="PTHR47049:SF5">
    <property type="entry name" value="PIEZO-TYPE MECHANOSENSITIVE ION CHANNEL COMPONENT"/>
    <property type="match status" value="1"/>
</dbReference>
<comment type="caution">
    <text evidence="3">The sequence shown here is derived from an EMBL/GenBank/DDBJ whole genome shotgun (WGS) entry which is preliminary data.</text>
</comment>
<feature type="transmembrane region" description="Helical" evidence="1">
    <location>
        <begin position="30"/>
        <end position="49"/>
    </location>
</feature>
<evidence type="ECO:0000259" key="2">
    <source>
        <dbReference type="Pfam" id="PF24871"/>
    </source>
</evidence>
<evidence type="ECO:0000313" key="3">
    <source>
        <dbReference type="EMBL" id="KAL0188052.1"/>
    </source>
</evidence>
<keyword evidence="1" id="KW-0472">Membrane</keyword>
<dbReference type="Pfam" id="PF24871">
    <property type="entry name" value="Piezo_TM1-24"/>
    <property type="match status" value="1"/>
</dbReference>
<keyword evidence="4" id="KW-1185">Reference proteome</keyword>
<organism evidence="3 4">
    <name type="scientific">Cirrhinus mrigala</name>
    <name type="common">Mrigala</name>
    <dbReference type="NCBI Taxonomy" id="683832"/>
    <lineage>
        <taxon>Eukaryota</taxon>
        <taxon>Metazoa</taxon>
        <taxon>Chordata</taxon>
        <taxon>Craniata</taxon>
        <taxon>Vertebrata</taxon>
        <taxon>Euteleostomi</taxon>
        <taxon>Actinopterygii</taxon>
        <taxon>Neopterygii</taxon>
        <taxon>Teleostei</taxon>
        <taxon>Ostariophysi</taxon>
        <taxon>Cypriniformes</taxon>
        <taxon>Cyprinidae</taxon>
        <taxon>Labeoninae</taxon>
        <taxon>Labeonini</taxon>
        <taxon>Cirrhinus</taxon>
    </lineage>
</organism>
<feature type="domain" description="Piezo TM1-24" evidence="2">
    <location>
        <begin position="1"/>
        <end position="84"/>
    </location>
</feature>
<keyword evidence="1" id="KW-1133">Transmembrane helix</keyword>
<dbReference type="Proteomes" id="UP001529510">
    <property type="component" value="Unassembled WGS sequence"/>
</dbReference>
<name>A0ABD0QQB5_CIRMR</name>
<evidence type="ECO:0000256" key="1">
    <source>
        <dbReference type="SAM" id="Phobius"/>
    </source>
</evidence>
<dbReference type="InterPro" id="IPR027272">
    <property type="entry name" value="Piezo"/>
</dbReference>
<dbReference type="EMBL" id="JAMKFB020000007">
    <property type="protein sequence ID" value="KAL0188052.1"/>
    <property type="molecule type" value="Genomic_DNA"/>
</dbReference>
<dbReference type="PANTHER" id="PTHR47049">
    <property type="entry name" value="PIEZO-TYPE MECHANOSENSITIVE ION CHANNEL HOMOLOG"/>
    <property type="match status" value="1"/>
</dbReference>
<feature type="non-terminal residue" evidence="3">
    <location>
        <position position="1"/>
    </location>
</feature>
<dbReference type="AlphaFoldDB" id="A0ABD0QQB5"/>
<proteinExistence type="predicted"/>
<accession>A0ABD0QQB5</accession>
<feature type="transmembrane region" description="Helical" evidence="1">
    <location>
        <begin position="6"/>
        <end position="23"/>
    </location>
</feature>
<evidence type="ECO:0000313" key="4">
    <source>
        <dbReference type="Proteomes" id="UP001529510"/>
    </source>
</evidence>
<dbReference type="InterPro" id="IPR056769">
    <property type="entry name" value="Piezo_TM1-24"/>
</dbReference>
<gene>
    <name evidence="3" type="ORF">M9458_015151</name>
</gene>
<reference evidence="3 4" key="1">
    <citation type="submission" date="2024-05" db="EMBL/GenBank/DDBJ databases">
        <title>Genome sequencing and assembly of Indian major carp, Cirrhinus mrigala (Hamilton, 1822).</title>
        <authorList>
            <person name="Mohindra V."/>
            <person name="Chowdhury L.M."/>
            <person name="Lal K."/>
            <person name="Jena J.K."/>
        </authorList>
    </citation>
    <scope>NUCLEOTIDE SEQUENCE [LARGE SCALE GENOMIC DNA]</scope>
    <source>
        <strain evidence="3">CM1030</strain>
        <tissue evidence="3">Blood</tissue>
    </source>
</reference>
<keyword evidence="1" id="KW-0812">Transmembrane</keyword>
<sequence length="84" mass="9811">ITYHSWLTFVLLLWSCVIWMLRARQRCATLCSPFILLYGLALCCLQYVWAMDLETELPQHIGTMSLRQLGLDRTQYPCLRLGAM</sequence>